<dbReference type="SUPFAM" id="SSF88659">
    <property type="entry name" value="Sigma3 and sigma4 domains of RNA polymerase sigma factors"/>
    <property type="match status" value="1"/>
</dbReference>
<dbReference type="PANTHER" id="PTHR40083:SF1">
    <property type="entry name" value="UPF0122 PROTEIN YLXM"/>
    <property type="match status" value="1"/>
</dbReference>
<organism evidence="5 6">
    <name type="scientific">Paenibacillus zeisoli</name>
    <dbReference type="NCBI Taxonomy" id="2496267"/>
    <lineage>
        <taxon>Bacteria</taxon>
        <taxon>Bacillati</taxon>
        <taxon>Bacillota</taxon>
        <taxon>Bacilli</taxon>
        <taxon>Bacillales</taxon>
        <taxon>Paenibacillaceae</taxon>
        <taxon>Paenibacillus</taxon>
    </lineage>
</organism>
<accession>A0A3S1B673</accession>
<dbReference type="NCBIfam" id="NF001070">
    <property type="entry name" value="PRK00118.1-6"/>
    <property type="match status" value="1"/>
</dbReference>
<keyword evidence="6" id="KW-1185">Reference proteome</keyword>
<comment type="function">
    <text evidence="2 3">Might take part in the signal recognition particle (SRP) pathway. This is inferred from the conservation of its genetic proximity to ftsY/ffh. May be a regulatory protein.</text>
</comment>
<dbReference type="AlphaFoldDB" id="A0A3S1B673"/>
<evidence type="ECO:0000256" key="3">
    <source>
        <dbReference type="HAMAP-Rule" id="MF_00245"/>
    </source>
</evidence>
<evidence type="ECO:0000256" key="2">
    <source>
        <dbReference type="ARBA" id="ARBA00024764"/>
    </source>
</evidence>
<comment type="similarity">
    <text evidence="1 3">Belongs to the UPF0122 family.</text>
</comment>
<dbReference type="RefSeq" id="WP_127200711.1">
    <property type="nucleotide sequence ID" value="NZ_RZNX01000011.1"/>
</dbReference>
<evidence type="ECO:0000256" key="4">
    <source>
        <dbReference type="SAM" id="Coils"/>
    </source>
</evidence>
<evidence type="ECO:0000313" key="5">
    <source>
        <dbReference type="EMBL" id="RUT28169.1"/>
    </source>
</evidence>
<dbReference type="GO" id="GO:0003677">
    <property type="term" value="F:DNA binding"/>
    <property type="evidence" value="ECO:0007669"/>
    <property type="project" value="UniProtKB-KW"/>
</dbReference>
<proteinExistence type="inferred from homology"/>
<dbReference type="HAMAP" id="MF_00245">
    <property type="entry name" value="UPF0122"/>
    <property type="match status" value="1"/>
</dbReference>
<comment type="caution">
    <text evidence="5">The sequence shown here is derived from an EMBL/GenBank/DDBJ whole genome shotgun (WGS) entry which is preliminary data.</text>
</comment>
<evidence type="ECO:0000313" key="6">
    <source>
        <dbReference type="Proteomes" id="UP000272464"/>
    </source>
</evidence>
<protein>
    <recommendedName>
        <fullName evidence="3">UPF0122 protein EJP77_18325</fullName>
    </recommendedName>
</protein>
<keyword evidence="5" id="KW-0238">DNA-binding</keyword>
<dbReference type="Pfam" id="PF04297">
    <property type="entry name" value="UPF0122"/>
    <property type="match status" value="1"/>
</dbReference>
<dbReference type="NCBIfam" id="NF045758">
    <property type="entry name" value="YlxM"/>
    <property type="match status" value="1"/>
</dbReference>
<reference evidence="5 6" key="1">
    <citation type="submission" date="2018-12" db="EMBL/GenBank/DDBJ databases">
        <authorList>
            <person name="Sun L."/>
            <person name="Chen Z."/>
        </authorList>
    </citation>
    <scope>NUCLEOTIDE SEQUENCE [LARGE SCALE GENOMIC DNA]</scope>
    <source>
        <strain evidence="5 6">3-5-3</strain>
    </source>
</reference>
<dbReference type="InterPro" id="IPR013324">
    <property type="entry name" value="RNA_pol_sigma_r3/r4-like"/>
</dbReference>
<sequence length="117" mass="14058">MSQENRLEKTNRVNLLFDFYEPLLTEKQQTFLKYYFHDDFSLGEIASEFEISRQAVYEHIKRAEQMLEVYEDKLGLLQKQQQRLGELENLRRLLEGSNLTDVHKETALSLVRSMQEW</sequence>
<dbReference type="PANTHER" id="PTHR40083">
    <property type="entry name" value="UPF0122 PROTEIN CBO2450/CLC_2298"/>
    <property type="match status" value="1"/>
</dbReference>
<dbReference type="OrthoDB" id="6392at2"/>
<dbReference type="InterPro" id="IPR007394">
    <property type="entry name" value="UPF0122"/>
</dbReference>
<evidence type="ECO:0000256" key="1">
    <source>
        <dbReference type="ARBA" id="ARBA00008720"/>
    </source>
</evidence>
<dbReference type="Proteomes" id="UP000272464">
    <property type="component" value="Unassembled WGS sequence"/>
</dbReference>
<dbReference type="InterPro" id="IPR036388">
    <property type="entry name" value="WH-like_DNA-bd_sf"/>
</dbReference>
<gene>
    <name evidence="5" type="ORF">EJP77_18325</name>
</gene>
<dbReference type="EMBL" id="RZNX01000011">
    <property type="protein sequence ID" value="RUT28169.1"/>
    <property type="molecule type" value="Genomic_DNA"/>
</dbReference>
<keyword evidence="4" id="KW-0175">Coiled coil</keyword>
<dbReference type="InterPro" id="IPR054831">
    <property type="entry name" value="UPF0122_fam_protein"/>
</dbReference>
<feature type="coiled-coil region" evidence="4">
    <location>
        <begin position="53"/>
        <end position="97"/>
    </location>
</feature>
<dbReference type="Gene3D" id="1.10.10.10">
    <property type="entry name" value="Winged helix-like DNA-binding domain superfamily/Winged helix DNA-binding domain"/>
    <property type="match status" value="1"/>
</dbReference>
<name>A0A3S1B673_9BACL</name>